<keyword evidence="4" id="KW-0964">Secreted</keyword>
<dbReference type="InterPro" id="IPR036361">
    <property type="entry name" value="SAP_dom_sf"/>
</dbReference>
<evidence type="ECO:0000259" key="9">
    <source>
        <dbReference type="Pfam" id="PF10208"/>
    </source>
</evidence>
<sequence length="172" mass="20306">MELKYLLLLLFSTAVLGQTELALKEDCEVCIKTLERFAKTLHGVTRDDYKMIETEFKKFCNTQKNKERKFCYYLGGLKESTRNILSELSKPLSRLLPADKICEKLNKIDAQICDLRYEKQLDLKNVDLQKLKIKDLKQILYNWEDRCHGCLEKTDFIRRIEELIPSIAHEEL</sequence>
<dbReference type="Proteomes" id="UP000504634">
    <property type="component" value="Unplaced"/>
</dbReference>
<dbReference type="PANTHER" id="PTHR12990">
    <property type="entry name" value="ARMET-LIKE PROTEIN"/>
    <property type="match status" value="1"/>
</dbReference>
<organism evidence="11 12">
    <name type="scientific">Drosophila lebanonensis</name>
    <name type="common">Fruit fly</name>
    <name type="synonym">Scaptodrosophila lebanonensis</name>
    <dbReference type="NCBI Taxonomy" id="7225"/>
    <lineage>
        <taxon>Eukaryota</taxon>
        <taxon>Metazoa</taxon>
        <taxon>Ecdysozoa</taxon>
        <taxon>Arthropoda</taxon>
        <taxon>Hexapoda</taxon>
        <taxon>Insecta</taxon>
        <taxon>Pterygota</taxon>
        <taxon>Neoptera</taxon>
        <taxon>Endopterygota</taxon>
        <taxon>Diptera</taxon>
        <taxon>Brachycera</taxon>
        <taxon>Muscomorpha</taxon>
        <taxon>Ephydroidea</taxon>
        <taxon>Drosophilidae</taxon>
        <taxon>Scaptodrosophila</taxon>
    </lineage>
</organism>
<dbReference type="RefSeq" id="XP_030386311.1">
    <property type="nucleotide sequence ID" value="XM_030530451.1"/>
</dbReference>
<dbReference type="Pfam" id="PF10208">
    <property type="entry name" value="ARMET_C"/>
    <property type="match status" value="1"/>
</dbReference>
<dbReference type="GO" id="GO:0005615">
    <property type="term" value="C:extracellular space"/>
    <property type="evidence" value="ECO:0007669"/>
    <property type="project" value="TreeGrafter"/>
</dbReference>
<feature type="domain" description="ARMET C-terminal" evidence="9">
    <location>
        <begin position="125"/>
        <end position="165"/>
    </location>
</feature>
<accession>A0A6J2UCW1</accession>
<comment type="similarity">
    <text evidence="2">Belongs to the ARMET family.</text>
</comment>
<dbReference type="Gene3D" id="1.10.720.30">
    <property type="entry name" value="SAP domain"/>
    <property type="match status" value="1"/>
</dbReference>
<feature type="signal peptide" evidence="8">
    <location>
        <begin position="1"/>
        <end position="17"/>
    </location>
</feature>
<dbReference type="GeneID" id="115633077"/>
<keyword evidence="5 8" id="KW-0732">Signal</keyword>
<evidence type="ECO:0000256" key="2">
    <source>
        <dbReference type="ARBA" id="ARBA00005617"/>
    </source>
</evidence>
<dbReference type="SUPFAM" id="SSF68906">
    <property type="entry name" value="SAP domain"/>
    <property type="match status" value="1"/>
</dbReference>
<dbReference type="Gene3D" id="1.10.225.10">
    <property type="entry name" value="Saposin-like"/>
    <property type="match status" value="1"/>
</dbReference>
<feature type="chain" id="PRO_5026718297" description="Mesencephalic astrocyte-derived neurotrophic factor homolog" evidence="8">
    <location>
        <begin position="18"/>
        <end position="172"/>
    </location>
</feature>
<dbReference type="InterPro" id="IPR045333">
    <property type="entry name" value="ARMET-like"/>
</dbReference>
<evidence type="ECO:0000313" key="12">
    <source>
        <dbReference type="RefSeq" id="XP_030386311.1"/>
    </source>
</evidence>
<name>A0A6J2UCW1_DROLE</name>
<reference evidence="12" key="1">
    <citation type="submission" date="2025-08" db="UniProtKB">
        <authorList>
            <consortium name="RefSeq"/>
        </authorList>
    </citation>
    <scope>IDENTIFICATION</scope>
    <source>
        <strain evidence="12">11010-0011.00</strain>
        <tissue evidence="12">Whole body</tissue>
    </source>
</reference>
<dbReference type="OrthoDB" id="5597848at2759"/>
<evidence type="ECO:0000256" key="1">
    <source>
        <dbReference type="ARBA" id="ARBA00004613"/>
    </source>
</evidence>
<dbReference type="InterPro" id="IPR019345">
    <property type="entry name" value="ARMET_C"/>
</dbReference>
<evidence type="ECO:0000256" key="6">
    <source>
        <dbReference type="ARBA" id="ARBA00023157"/>
    </source>
</evidence>
<comment type="subcellular location">
    <subcellularLocation>
        <location evidence="1">Secreted</location>
    </subcellularLocation>
</comment>
<evidence type="ECO:0000256" key="7">
    <source>
        <dbReference type="ARBA" id="ARBA00032923"/>
    </source>
</evidence>
<feature type="domain" description="ARMET N-terminal" evidence="10">
    <location>
        <begin position="26"/>
        <end position="121"/>
    </location>
</feature>
<evidence type="ECO:0000256" key="8">
    <source>
        <dbReference type="SAM" id="SignalP"/>
    </source>
</evidence>
<protein>
    <recommendedName>
        <fullName evidence="3">Mesencephalic astrocyte-derived neurotrophic factor homolog</fullName>
    </recommendedName>
    <alternativeName>
        <fullName evidence="7">MANF/CDNF-like protein</fullName>
    </alternativeName>
</protein>
<gene>
    <name evidence="12" type="primary">LOC115633077</name>
</gene>
<keyword evidence="11" id="KW-1185">Reference proteome</keyword>
<dbReference type="AlphaFoldDB" id="A0A6J2UCW1"/>
<dbReference type="PANTHER" id="PTHR12990:SF5">
    <property type="entry name" value="MESENCEPHALIC ASTROCYTE-DERIVED NEUROTROPHIC FACTOR HOMOLOG"/>
    <property type="match status" value="1"/>
</dbReference>
<dbReference type="FunFam" id="1.10.225.10:FF:000003">
    <property type="entry name" value="Mesencephalic astrocyte-derived neurotrophic factor"/>
    <property type="match status" value="1"/>
</dbReference>
<evidence type="ECO:0000313" key="11">
    <source>
        <dbReference type="Proteomes" id="UP000504634"/>
    </source>
</evidence>
<evidence type="ECO:0000256" key="5">
    <source>
        <dbReference type="ARBA" id="ARBA00022729"/>
    </source>
</evidence>
<dbReference type="Pfam" id="PF20145">
    <property type="entry name" value="ARMET_N"/>
    <property type="match status" value="1"/>
</dbReference>
<dbReference type="InterPro" id="IPR045332">
    <property type="entry name" value="ARMET_N"/>
</dbReference>
<keyword evidence="6" id="KW-1015">Disulfide bond</keyword>
<evidence type="ECO:0000256" key="3">
    <source>
        <dbReference type="ARBA" id="ARBA00014267"/>
    </source>
</evidence>
<dbReference type="GO" id="GO:0005783">
    <property type="term" value="C:endoplasmic reticulum"/>
    <property type="evidence" value="ECO:0007669"/>
    <property type="project" value="TreeGrafter"/>
</dbReference>
<dbReference type="GO" id="GO:0071542">
    <property type="term" value="P:dopaminergic neuron differentiation"/>
    <property type="evidence" value="ECO:0007669"/>
    <property type="project" value="TreeGrafter"/>
</dbReference>
<evidence type="ECO:0000256" key="4">
    <source>
        <dbReference type="ARBA" id="ARBA00022525"/>
    </source>
</evidence>
<proteinExistence type="inferred from homology"/>
<evidence type="ECO:0000259" key="10">
    <source>
        <dbReference type="Pfam" id="PF20145"/>
    </source>
</evidence>
<dbReference type="GO" id="GO:0031175">
    <property type="term" value="P:neuron projection development"/>
    <property type="evidence" value="ECO:0007669"/>
    <property type="project" value="TreeGrafter"/>
</dbReference>